<dbReference type="AlphaFoldDB" id="A0A7J7V701"/>
<reference evidence="1 2" key="1">
    <citation type="journal article" date="2020" name="Nature">
        <title>Six reference-quality genomes reveal evolution of bat adaptations.</title>
        <authorList>
            <person name="Jebb D."/>
            <person name="Huang Z."/>
            <person name="Pippel M."/>
            <person name="Hughes G.M."/>
            <person name="Lavrichenko K."/>
            <person name="Devanna P."/>
            <person name="Winkler S."/>
            <person name="Jermiin L.S."/>
            <person name="Skirmuntt E.C."/>
            <person name="Katzourakis A."/>
            <person name="Burkitt-Gray L."/>
            <person name="Ray D.A."/>
            <person name="Sullivan K.A.M."/>
            <person name="Roscito J.G."/>
            <person name="Kirilenko B.M."/>
            <person name="Davalos L.M."/>
            <person name="Corthals A.P."/>
            <person name="Power M.L."/>
            <person name="Jones G."/>
            <person name="Ransome R.D."/>
            <person name="Dechmann D.K.N."/>
            <person name="Locatelli A.G."/>
            <person name="Puechmaille S.J."/>
            <person name="Fedrigo O."/>
            <person name="Jarvis E.D."/>
            <person name="Hiller M."/>
            <person name="Vernes S.C."/>
            <person name="Myers E.W."/>
            <person name="Teeling E.C."/>
        </authorList>
    </citation>
    <scope>NUCLEOTIDE SEQUENCE [LARGE SCALE GENOMIC DNA]</scope>
    <source>
        <strain evidence="1">MRhiFer1</strain>
        <tissue evidence="1">Lung</tissue>
    </source>
</reference>
<evidence type="ECO:0000313" key="2">
    <source>
        <dbReference type="Proteomes" id="UP000585614"/>
    </source>
</evidence>
<evidence type="ECO:0000313" key="1">
    <source>
        <dbReference type="EMBL" id="KAF6320872.1"/>
    </source>
</evidence>
<dbReference type="EMBL" id="JACAGC010000014">
    <property type="protein sequence ID" value="KAF6320872.1"/>
    <property type="molecule type" value="Genomic_DNA"/>
</dbReference>
<protein>
    <submittedName>
        <fullName evidence="1">Baculoviral IAP repeat containing 6</fullName>
    </submittedName>
</protein>
<name>A0A7J7V701_RHIFE</name>
<proteinExistence type="predicted"/>
<sequence>MIQFSTWQDMCHSIELCWNCSEPLLLVRPWCLYCCLFLQRMVKRKRSSQSVKLLLVHY</sequence>
<gene>
    <name evidence="1" type="ORF">mRhiFer1_001495</name>
</gene>
<organism evidence="1 2">
    <name type="scientific">Rhinolophus ferrumequinum</name>
    <name type="common">Greater horseshoe bat</name>
    <dbReference type="NCBI Taxonomy" id="59479"/>
    <lineage>
        <taxon>Eukaryota</taxon>
        <taxon>Metazoa</taxon>
        <taxon>Chordata</taxon>
        <taxon>Craniata</taxon>
        <taxon>Vertebrata</taxon>
        <taxon>Euteleostomi</taxon>
        <taxon>Mammalia</taxon>
        <taxon>Eutheria</taxon>
        <taxon>Laurasiatheria</taxon>
        <taxon>Chiroptera</taxon>
        <taxon>Yinpterochiroptera</taxon>
        <taxon>Rhinolophoidea</taxon>
        <taxon>Rhinolophidae</taxon>
        <taxon>Rhinolophinae</taxon>
        <taxon>Rhinolophus</taxon>
    </lineage>
</organism>
<dbReference type="Proteomes" id="UP000585614">
    <property type="component" value="Unassembled WGS sequence"/>
</dbReference>
<comment type="caution">
    <text evidence="1">The sequence shown here is derived from an EMBL/GenBank/DDBJ whole genome shotgun (WGS) entry which is preliminary data.</text>
</comment>
<accession>A0A7J7V701</accession>